<keyword evidence="1" id="KW-0812">Transmembrane</keyword>
<proteinExistence type="predicted"/>
<dbReference type="EMBL" id="KN831959">
    <property type="protein sequence ID" value="KIO07840.1"/>
    <property type="molecule type" value="Genomic_DNA"/>
</dbReference>
<dbReference type="Proteomes" id="UP000054217">
    <property type="component" value="Unassembled WGS sequence"/>
</dbReference>
<keyword evidence="1" id="KW-0472">Membrane</keyword>
<evidence type="ECO:0000313" key="3">
    <source>
        <dbReference type="Proteomes" id="UP000054217"/>
    </source>
</evidence>
<gene>
    <name evidence="2" type="ORF">M404DRAFT_997991</name>
</gene>
<dbReference type="InParanoid" id="A0A0C3P495"/>
<dbReference type="AlphaFoldDB" id="A0A0C3P495"/>
<accession>A0A0C3P495</accession>
<dbReference type="HOGENOM" id="CLU_1835932_0_0_1"/>
<feature type="transmembrane region" description="Helical" evidence="1">
    <location>
        <begin position="57"/>
        <end position="76"/>
    </location>
</feature>
<protein>
    <submittedName>
        <fullName evidence="2">Uncharacterized protein</fullName>
    </submittedName>
</protein>
<sequence>MGFLSVNEGRIIRGIEPILRQGIDRIDWRIGELEQVAAHLVVGLRGDVQKIANTIEMSANGALVMLTVWLAVHIYYKMKREGREREYHAERLRALRGLRSAAGEATPGDLVSVSAHPEGLVDELSQASAKCEGYFQRILGLFL</sequence>
<organism evidence="2 3">
    <name type="scientific">Pisolithus tinctorius Marx 270</name>
    <dbReference type="NCBI Taxonomy" id="870435"/>
    <lineage>
        <taxon>Eukaryota</taxon>
        <taxon>Fungi</taxon>
        <taxon>Dikarya</taxon>
        <taxon>Basidiomycota</taxon>
        <taxon>Agaricomycotina</taxon>
        <taxon>Agaricomycetes</taxon>
        <taxon>Agaricomycetidae</taxon>
        <taxon>Boletales</taxon>
        <taxon>Sclerodermatineae</taxon>
        <taxon>Pisolithaceae</taxon>
        <taxon>Pisolithus</taxon>
    </lineage>
</organism>
<name>A0A0C3P495_PISTI</name>
<evidence type="ECO:0000313" key="2">
    <source>
        <dbReference type="EMBL" id="KIO07840.1"/>
    </source>
</evidence>
<reference evidence="2 3" key="1">
    <citation type="submission" date="2014-04" db="EMBL/GenBank/DDBJ databases">
        <authorList>
            <consortium name="DOE Joint Genome Institute"/>
            <person name="Kuo A."/>
            <person name="Kohler A."/>
            <person name="Costa M.D."/>
            <person name="Nagy L.G."/>
            <person name="Floudas D."/>
            <person name="Copeland A."/>
            <person name="Barry K.W."/>
            <person name="Cichocki N."/>
            <person name="Veneault-Fourrey C."/>
            <person name="LaButti K."/>
            <person name="Lindquist E.A."/>
            <person name="Lipzen A."/>
            <person name="Lundell T."/>
            <person name="Morin E."/>
            <person name="Murat C."/>
            <person name="Sun H."/>
            <person name="Tunlid A."/>
            <person name="Henrissat B."/>
            <person name="Grigoriev I.V."/>
            <person name="Hibbett D.S."/>
            <person name="Martin F."/>
            <person name="Nordberg H.P."/>
            <person name="Cantor M.N."/>
            <person name="Hua S.X."/>
        </authorList>
    </citation>
    <scope>NUCLEOTIDE SEQUENCE [LARGE SCALE GENOMIC DNA]</scope>
    <source>
        <strain evidence="2 3">Marx 270</strain>
    </source>
</reference>
<evidence type="ECO:0000256" key="1">
    <source>
        <dbReference type="SAM" id="Phobius"/>
    </source>
</evidence>
<keyword evidence="3" id="KW-1185">Reference proteome</keyword>
<keyword evidence="1" id="KW-1133">Transmembrane helix</keyword>
<dbReference type="OrthoDB" id="2692013at2759"/>
<reference evidence="3" key="2">
    <citation type="submission" date="2015-01" db="EMBL/GenBank/DDBJ databases">
        <title>Evolutionary Origins and Diversification of the Mycorrhizal Mutualists.</title>
        <authorList>
            <consortium name="DOE Joint Genome Institute"/>
            <consortium name="Mycorrhizal Genomics Consortium"/>
            <person name="Kohler A."/>
            <person name="Kuo A."/>
            <person name="Nagy L.G."/>
            <person name="Floudas D."/>
            <person name="Copeland A."/>
            <person name="Barry K.W."/>
            <person name="Cichocki N."/>
            <person name="Veneault-Fourrey C."/>
            <person name="LaButti K."/>
            <person name="Lindquist E.A."/>
            <person name="Lipzen A."/>
            <person name="Lundell T."/>
            <person name="Morin E."/>
            <person name="Murat C."/>
            <person name="Riley R."/>
            <person name="Ohm R."/>
            <person name="Sun H."/>
            <person name="Tunlid A."/>
            <person name="Henrissat B."/>
            <person name="Grigoriev I.V."/>
            <person name="Hibbett D.S."/>
            <person name="Martin F."/>
        </authorList>
    </citation>
    <scope>NUCLEOTIDE SEQUENCE [LARGE SCALE GENOMIC DNA]</scope>
    <source>
        <strain evidence="3">Marx 270</strain>
    </source>
</reference>